<dbReference type="InterPro" id="IPR000073">
    <property type="entry name" value="AB_hydrolase_1"/>
</dbReference>
<dbReference type="GO" id="GO:0016787">
    <property type="term" value="F:hydrolase activity"/>
    <property type="evidence" value="ECO:0007669"/>
    <property type="project" value="UniProtKB-KW"/>
</dbReference>
<gene>
    <name evidence="5" type="ORF">ACFSC0_02130</name>
</gene>
<feature type="signal peptide" evidence="3">
    <location>
        <begin position="1"/>
        <end position="31"/>
    </location>
</feature>
<evidence type="ECO:0000256" key="3">
    <source>
        <dbReference type="SAM" id="SignalP"/>
    </source>
</evidence>
<feature type="domain" description="AB hydrolase-1" evidence="4">
    <location>
        <begin position="70"/>
        <end position="333"/>
    </location>
</feature>
<comment type="similarity">
    <text evidence="1">Belongs to the peptidase S33 family.</text>
</comment>
<keyword evidence="6" id="KW-1185">Reference proteome</keyword>
<dbReference type="InterPro" id="IPR002410">
    <property type="entry name" value="Peptidase_S33"/>
</dbReference>
<comment type="caution">
    <text evidence="5">The sequence shown here is derived from an EMBL/GenBank/DDBJ whole genome shotgun (WGS) entry which is preliminary data.</text>
</comment>
<evidence type="ECO:0000313" key="6">
    <source>
        <dbReference type="Proteomes" id="UP001597237"/>
    </source>
</evidence>
<sequence>MRRLKRWALGVVVVIAAAVVSGFVLRAAAQAAAASTAQIGDPAGISEAGYVRINGTEQWVTIRGRDRANPVLLILDGGPGYATSHLVPHPLEDRFTIVKWDQPGAGRSFARAGRRIDPGLTDDRFAEDGIAVAEHVRRRLGKARVGLLASSWGTYVGVNMIRRRPELFYAYVGAGQVVHGRMGEEIGYRQVLAKARARGDRRAIAELERLGPPPWRSQDELGVQRRWAMAYEDGAPGAVEILGGLMTAPGFSLDDARNWMDGFRGGTSHFYRVRQDRDLFALGPEFDTPIFVFQGEADDFTPHGLAWRWFQVVEAPRKRFVTVRGGGHFAQVSHWPQLRRLLVEEVRPLGMAAKS</sequence>
<dbReference type="Proteomes" id="UP001597237">
    <property type="component" value="Unassembled WGS sequence"/>
</dbReference>
<protein>
    <submittedName>
        <fullName evidence="5">Alpha/beta fold hydrolase</fullName>
    </submittedName>
</protein>
<evidence type="ECO:0000259" key="4">
    <source>
        <dbReference type="Pfam" id="PF00561"/>
    </source>
</evidence>
<keyword evidence="2 5" id="KW-0378">Hydrolase</keyword>
<evidence type="ECO:0000256" key="1">
    <source>
        <dbReference type="ARBA" id="ARBA00010088"/>
    </source>
</evidence>
<accession>A0ABW4MW24</accession>
<name>A0ABW4MW24_9CAUL</name>
<feature type="chain" id="PRO_5047226904" evidence="3">
    <location>
        <begin position="32"/>
        <end position="355"/>
    </location>
</feature>
<dbReference type="PRINTS" id="PR00793">
    <property type="entry name" value="PROAMNOPTASE"/>
</dbReference>
<dbReference type="Gene3D" id="3.40.50.1820">
    <property type="entry name" value="alpha/beta hydrolase"/>
    <property type="match status" value="1"/>
</dbReference>
<organism evidence="5 6">
    <name type="scientific">Phenylobacterium terrae</name>
    <dbReference type="NCBI Taxonomy" id="2665495"/>
    <lineage>
        <taxon>Bacteria</taxon>
        <taxon>Pseudomonadati</taxon>
        <taxon>Pseudomonadota</taxon>
        <taxon>Alphaproteobacteria</taxon>
        <taxon>Caulobacterales</taxon>
        <taxon>Caulobacteraceae</taxon>
        <taxon>Phenylobacterium</taxon>
    </lineage>
</organism>
<dbReference type="PANTHER" id="PTHR43194">
    <property type="entry name" value="HYDROLASE ALPHA/BETA FOLD FAMILY"/>
    <property type="match status" value="1"/>
</dbReference>
<dbReference type="RefSeq" id="WP_377280996.1">
    <property type="nucleotide sequence ID" value="NZ_JBHRSI010000003.1"/>
</dbReference>
<evidence type="ECO:0000256" key="2">
    <source>
        <dbReference type="ARBA" id="ARBA00022801"/>
    </source>
</evidence>
<proteinExistence type="inferred from homology"/>
<dbReference type="PANTHER" id="PTHR43194:SF5">
    <property type="entry name" value="PIMELOYL-[ACYL-CARRIER PROTEIN] METHYL ESTER ESTERASE"/>
    <property type="match status" value="1"/>
</dbReference>
<dbReference type="SUPFAM" id="SSF53474">
    <property type="entry name" value="alpha/beta-Hydrolases"/>
    <property type="match status" value="1"/>
</dbReference>
<keyword evidence="3" id="KW-0732">Signal</keyword>
<reference evidence="6" key="1">
    <citation type="journal article" date="2019" name="Int. J. Syst. Evol. Microbiol.">
        <title>The Global Catalogue of Microorganisms (GCM) 10K type strain sequencing project: providing services to taxonomists for standard genome sequencing and annotation.</title>
        <authorList>
            <consortium name="The Broad Institute Genomics Platform"/>
            <consortium name="The Broad Institute Genome Sequencing Center for Infectious Disease"/>
            <person name="Wu L."/>
            <person name="Ma J."/>
        </authorList>
    </citation>
    <scope>NUCLEOTIDE SEQUENCE [LARGE SCALE GENOMIC DNA]</scope>
    <source>
        <strain evidence="6">DFY28</strain>
    </source>
</reference>
<evidence type="ECO:0000313" key="5">
    <source>
        <dbReference type="EMBL" id="MFD1782177.1"/>
    </source>
</evidence>
<dbReference type="InterPro" id="IPR050228">
    <property type="entry name" value="Carboxylesterase_BioH"/>
</dbReference>
<dbReference type="EMBL" id="JBHUEY010000001">
    <property type="protein sequence ID" value="MFD1782177.1"/>
    <property type="molecule type" value="Genomic_DNA"/>
</dbReference>
<dbReference type="InterPro" id="IPR029058">
    <property type="entry name" value="AB_hydrolase_fold"/>
</dbReference>
<dbReference type="Pfam" id="PF00561">
    <property type="entry name" value="Abhydrolase_1"/>
    <property type="match status" value="1"/>
</dbReference>